<dbReference type="InterPro" id="IPR023346">
    <property type="entry name" value="Lysozyme-like_dom_sf"/>
</dbReference>
<organism evidence="3 4">
    <name type="scientific">Spirosoma sordidisoli</name>
    <dbReference type="NCBI Taxonomy" id="2502893"/>
    <lineage>
        <taxon>Bacteria</taxon>
        <taxon>Pseudomonadati</taxon>
        <taxon>Bacteroidota</taxon>
        <taxon>Cytophagia</taxon>
        <taxon>Cytophagales</taxon>
        <taxon>Cytophagaceae</taxon>
        <taxon>Spirosoma</taxon>
    </lineage>
</organism>
<feature type="domain" description="Transglycosylase SLT" evidence="2">
    <location>
        <begin position="116"/>
        <end position="211"/>
    </location>
</feature>
<dbReference type="Proteomes" id="UP000290407">
    <property type="component" value="Unassembled WGS sequence"/>
</dbReference>
<dbReference type="EMBL" id="SBLB01000001">
    <property type="protein sequence ID" value="RYC71881.1"/>
    <property type="molecule type" value="Genomic_DNA"/>
</dbReference>
<evidence type="ECO:0000313" key="3">
    <source>
        <dbReference type="EMBL" id="RYC71881.1"/>
    </source>
</evidence>
<dbReference type="InterPro" id="IPR008258">
    <property type="entry name" value="Transglycosylase_SLT_dom_1"/>
</dbReference>
<dbReference type="PANTHER" id="PTHR37423:SF2">
    <property type="entry name" value="MEMBRANE-BOUND LYTIC MUREIN TRANSGLYCOSYLASE C"/>
    <property type="match status" value="1"/>
</dbReference>
<keyword evidence="4" id="KW-1185">Reference proteome</keyword>
<evidence type="ECO:0000259" key="2">
    <source>
        <dbReference type="Pfam" id="PF01464"/>
    </source>
</evidence>
<dbReference type="AlphaFoldDB" id="A0A4Q2UV57"/>
<reference evidence="3 4" key="1">
    <citation type="submission" date="2019-01" db="EMBL/GenBank/DDBJ databases">
        <title>Spirosoma flava sp. nov., a propanil-degrading bacterium isolated from herbicide-contaminated soil.</title>
        <authorList>
            <person name="Zhang L."/>
            <person name="Jiang J.-D."/>
        </authorList>
    </citation>
    <scope>NUCLEOTIDE SEQUENCE [LARGE SCALE GENOMIC DNA]</scope>
    <source>
        <strain evidence="3 4">TY50</strain>
    </source>
</reference>
<gene>
    <name evidence="3" type="ORF">EQG79_07065</name>
</gene>
<dbReference type="SUPFAM" id="SSF53955">
    <property type="entry name" value="Lysozyme-like"/>
    <property type="match status" value="1"/>
</dbReference>
<dbReference type="CDD" id="cd16894">
    <property type="entry name" value="MltD-like"/>
    <property type="match status" value="1"/>
</dbReference>
<accession>A0A4Q2UV57</accession>
<comment type="caution">
    <text evidence="3">The sequence shown here is derived from an EMBL/GenBank/DDBJ whole genome shotgun (WGS) entry which is preliminary data.</text>
</comment>
<evidence type="ECO:0000256" key="1">
    <source>
        <dbReference type="ARBA" id="ARBA00007734"/>
    </source>
</evidence>
<dbReference type="Gene3D" id="1.10.530.10">
    <property type="match status" value="1"/>
</dbReference>
<comment type="similarity">
    <text evidence="1">Belongs to the transglycosylase Slt family.</text>
</comment>
<evidence type="ECO:0000313" key="4">
    <source>
        <dbReference type="Proteomes" id="UP000290407"/>
    </source>
</evidence>
<proteinExistence type="inferred from homology"/>
<dbReference type="Pfam" id="PF01464">
    <property type="entry name" value="SLT"/>
    <property type="match status" value="1"/>
</dbReference>
<name>A0A4Q2UV57_9BACT</name>
<protein>
    <submittedName>
        <fullName evidence="3">Lytic transglycosylase domain-containing protein</fullName>
    </submittedName>
</protein>
<dbReference type="PANTHER" id="PTHR37423">
    <property type="entry name" value="SOLUBLE LYTIC MUREIN TRANSGLYCOSYLASE-RELATED"/>
    <property type="match status" value="1"/>
</dbReference>
<sequence length="411" mass="45552">MNLSASLVLATGLVVASISSHPGYGPQLSGLNTGADARNELVLPTFDPGLRSMLPPVYFCGESVPLHEEAVARRLVSALVRNTAQNRAIYQMRQRATRFFPIIEPILAKHRVPLDFKYLPLVESALTGLAVSPKGAVGYWQFMPATARELGLKIDGRADERQDLVKSTDAACRYLRFLYNRLGSWTLAAAAYNNGIGALLGNIRRQQQRDYYYLRLNAETGKYLYRILAFKELFSNYKAYQAIIPDHMMAYLSEATPPDTGEEEVLIPEVVVDEATRTALNTPVQPSTASSRDMDIPLPNAADVFRGGIKARLVESTGLIRGQIWVFHLTRDGMADGKEVEEGDVLYAVVEDIDPKTNRLYLRADKLYSASEKHTYNLALSAVDASTGRIGIKLPDVDQIKSGWILTWKAL</sequence>